<keyword evidence="2" id="KW-1185">Reference proteome</keyword>
<dbReference type="EMBL" id="OV121132">
    <property type="protein sequence ID" value="CAH0546849.1"/>
    <property type="molecule type" value="Genomic_DNA"/>
</dbReference>
<dbReference type="PANTHER" id="PTHR45913">
    <property type="entry name" value="EPM2A-INTERACTING PROTEIN 1"/>
    <property type="match status" value="1"/>
</dbReference>
<reference evidence="1" key="1">
    <citation type="submission" date="2021-12" db="EMBL/GenBank/DDBJ databases">
        <authorList>
            <person name="King R."/>
        </authorList>
    </citation>
    <scope>NUCLEOTIDE SEQUENCE</scope>
</reference>
<accession>A0A9P0F9R2</accession>
<organism evidence="1 2">
    <name type="scientific">Brassicogethes aeneus</name>
    <name type="common">Rape pollen beetle</name>
    <name type="synonym">Meligethes aeneus</name>
    <dbReference type="NCBI Taxonomy" id="1431903"/>
    <lineage>
        <taxon>Eukaryota</taxon>
        <taxon>Metazoa</taxon>
        <taxon>Ecdysozoa</taxon>
        <taxon>Arthropoda</taxon>
        <taxon>Hexapoda</taxon>
        <taxon>Insecta</taxon>
        <taxon>Pterygota</taxon>
        <taxon>Neoptera</taxon>
        <taxon>Endopterygota</taxon>
        <taxon>Coleoptera</taxon>
        <taxon>Polyphaga</taxon>
        <taxon>Cucujiformia</taxon>
        <taxon>Nitidulidae</taxon>
        <taxon>Meligethinae</taxon>
        <taxon>Brassicogethes</taxon>
    </lineage>
</organism>
<proteinExistence type="predicted"/>
<dbReference type="PANTHER" id="PTHR45913:SF21">
    <property type="entry name" value="DUF4371 DOMAIN-CONTAINING PROTEIN"/>
    <property type="match status" value="1"/>
</dbReference>
<dbReference type="Proteomes" id="UP001154078">
    <property type="component" value="Chromosome 1"/>
</dbReference>
<name>A0A9P0F9R2_BRAAE</name>
<dbReference type="AlphaFoldDB" id="A0A9P0F9R2"/>
<protein>
    <submittedName>
        <fullName evidence="1">Uncharacterized protein</fullName>
    </submittedName>
</protein>
<evidence type="ECO:0000313" key="2">
    <source>
        <dbReference type="Proteomes" id="UP001154078"/>
    </source>
</evidence>
<dbReference type="OrthoDB" id="6431883at2759"/>
<evidence type="ECO:0000313" key="1">
    <source>
        <dbReference type="EMBL" id="CAH0546849.1"/>
    </source>
</evidence>
<gene>
    <name evidence="1" type="ORF">MELIAE_LOCUS933</name>
</gene>
<sequence>MVSLLTDVDPAMVCKEKDVVKRIRDKYPDVMDSLVKLINFMRSYSALQHRQLNCFCDSAYSDLLQHNNVRWLSKGQVIERIWLVKEQVTSFLQNLDTQGARKHLEFITNERNMLAVAFLKNILNYLKKTEEDIAVCLRLRNEFATRFQDFAKLS</sequence>